<dbReference type="GO" id="GO:0019843">
    <property type="term" value="F:rRNA binding"/>
    <property type="evidence" value="ECO:0007669"/>
    <property type="project" value="UniProtKB-UniRule"/>
</dbReference>
<reference evidence="8 9" key="1">
    <citation type="journal article" date="2011" name="J. Bacteriol.">
        <title>Draft genome sequence of the chemolithoheterotrophic, halophilic methylotroph Methylophaga thiooxydans DMS010.</title>
        <authorList>
            <person name="Boden R."/>
            <person name="Ferriera S."/>
            <person name="Johnson J."/>
            <person name="Kelly D.P."/>
            <person name="Murrell J.C."/>
            <person name="Schafer H."/>
        </authorList>
    </citation>
    <scope>NUCLEOTIDE SEQUENCE [LARGE SCALE GENOMIC DNA]</scope>
    <source>
        <strain evidence="8 9">DMS010</strain>
    </source>
</reference>
<evidence type="ECO:0000256" key="4">
    <source>
        <dbReference type="ARBA" id="ARBA00023274"/>
    </source>
</evidence>
<keyword evidence="3 7" id="KW-0689">Ribosomal protein</keyword>
<dbReference type="AlphaFoldDB" id="C0N8Y0"/>
<dbReference type="PANTHER" id="PTHR19836:SF19">
    <property type="entry name" value="SMALL RIBOSOMAL SUBUNIT PROTEIN US14M"/>
    <property type="match status" value="1"/>
</dbReference>
<dbReference type="GO" id="GO:0006412">
    <property type="term" value="P:translation"/>
    <property type="evidence" value="ECO:0007669"/>
    <property type="project" value="UniProtKB-UniRule"/>
</dbReference>
<dbReference type="EMBL" id="GG657905">
    <property type="protein sequence ID" value="EEF78753.1"/>
    <property type="molecule type" value="Genomic_DNA"/>
</dbReference>
<organism evidence="8 9">
    <name type="scientific">Methylophaga thiooxydans DMS010</name>
    <dbReference type="NCBI Taxonomy" id="637616"/>
    <lineage>
        <taxon>Bacteria</taxon>
        <taxon>Pseudomonadati</taxon>
        <taxon>Pseudomonadota</taxon>
        <taxon>Gammaproteobacteria</taxon>
        <taxon>Thiotrichales</taxon>
        <taxon>Piscirickettsiaceae</taxon>
        <taxon>Methylophaga</taxon>
    </lineage>
</organism>
<dbReference type="PANTHER" id="PTHR19836">
    <property type="entry name" value="30S RIBOSOMAL PROTEIN S14"/>
    <property type="match status" value="1"/>
</dbReference>
<evidence type="ECO:0000313" key="9">
    <source>
        <dbReference type="Proteomes" id="UP000004679"/>
    </source>
</evidence>
<dbReference type="HOGENOM" id="CLU_139869_0_1_6"/>
<dbReference type="SUPFAM" id="SSF57716">
    <property type="entry name" value="Glucocorticoid receptor-like (DNA-binding domain)"/>
    <property type="match status" value="1"/>
</dbReference>
<gene>
    <name evidence="7" type="primary">rpsN</name>
    <name evidence="8" type="ORF">MDMS009_2648</name>
</gene>
<keyword evidence="7" id="KW-0699">rRNA-binding</keyword>
<keyword evidence="7" id="KW-0694">RNA-binding</keyword>
<evidence type="ECO:0000256" key="1">
    <source>
        <dbReference type="ARBA" id="ARBA00003686"/>
    </source>
</evidence>
<dbReference type="Proteomes" id="UP000004679">
    <property type="component" value="Unassembled WGS sequence"/>
</dbReference>
<accession>C0N8Y0</accession>
<dbReference type="Pfam" id="PF00253">
    <property type="entry name" value="Ribosomal_S14"/>
    <property type="match status" value="1"/>
</dbReference>
<evidence type="ECO:0000256" key="5">
    <source>
        <dbReference type="ARBA" id="ARBA00035167"/>
    </source>
</evidence>
<comment type="similarity">
    <text evidence="2 7">Belongs to the universal ribosomal protein uS14 family.</text>
</comment>
<dbReference type="GO" id="GO:0005737">
    <property type="term" value="C:cytoplasm"/>
    <property type="evidence" value="ECO:0007669"/>
    <property type="project" value="UniProtKB-ARBA"/>
</dbReference>
<evidence type="ECO:0000256" key="3">
    <source>
        <dbReference type="ARBA" id="ARBA00022980"/>
    </source>
</evidence>
<dbReference type="PROSITE" id="PS00527">
    <property type="entry name" value="RIBOSOMAL_S14"/>
    <property type="match status" value="1"/>
</dbReference>
<dbReference type="FunFam" id="1.10.287.1480:FF:000001">
    <property type="entry name" value="30S ribosomal protein S14"/>
    <property type="match status" value="1"/>
</dbReference>
<keyword evidence="9" id="KW-1185">Reference proteome</keyword>
<protein>
    <recommendedName>
        <fullName evidence="5 7">Small ribosomal subunit protein uS14</fullName>
    </recommendedName>
</protein>
<evidence type="ECO:0000256" key="7">
    <source>
        <dbReference type="HAMAP-Rule" id="MF_00537"/>
    </source>
</evidence>
<evidence type="ECO:0000313" key="8">
    <source>
        <dbReference type="EMBL" id="EEF78753.1"/>
    </source>
</evidence>
<comment type="function">
    <text evidence="1 7">Binds 16S rRNA, required for the assembly of 30S particles and may also be responsible for determining the conformation of the 16S rRNA at the A site.</text>
</comment>
<proteinExistence type="inferred from homology"/>
<name>C0N8Y0_9GAMM</name>
<dbReference type="HAMAP" id="MF_00537">
    <property type="entry name" value="Ribosomal_uS14_1"/>
    <property type="match status" value="1"/>
</dbReference>
<dbReference type="InterPro" id="IPR023036">
    <property type="entry name" value="Ribosomal_uS14_bac/plastid"/>
</dbReference>
<evidence type="ECO:0000256" key="6">
    <source>
        <dbReference type="ARBA" id="ARBA00047110"/>
    </source>
</evidence>
<dbReference type="InterPro" id="IPR018271">
    <property type="entry name" value="Ribosomal_uS14_CS"/>
</dbReference>
<comment type="subunit">
    <text evidence="6 7">Part of the 30S ribosomal subunit. Contacts proteins S3 and S10.</text>
</comment>
<dbReference type="InterPro" id="IPR001209">
    <property type="entry name" value="Ribosomal_uS14"/>
</dbReference>
<sequence length="96" mass="11128">MVNRELKRAKLVKKYAAKRAELKKQMLDMSLSGEQREAAAKKFHALPRNSSPTRMRNRCELTGRPHGYYRKFGLSRNKLREHAMKGDIPGLVMASW</sequence>
<dbReference type="GO" id="GO:0015935">
    <property type="term" value="C:small ribosomal subunit"/>
    <property type="evidence" value="ECO:0007669"/>
    <property type="project" value="TreeGrafter"/>
</dbReference>
<dbReference type="Gene3D" id="1.10.287.1480">
    <property type="match status" value="1"/>
</dbReference>
<keyword evidence="4 7" id="KW-0687">Ribonucleoprotein</keyword>
<dbReference type="GO" id="GO:0003735">
    <property type="term" value="F:structural constituent of ribosome"/>
    <property type="evidence" value="ECO:0007669"/>
    <property type="project" value="InterPro"/>
</dbReference>
<dbReference type="NCBIfam" id="NF006477">
    <property type="entry name" value="PRK08881.1"/>
    <property type="match status" value="1"/>
</dbReference>
<evidence type="ECO:0000256" key="2">
    <source>
        <dbReference type="ARBA" id="ARBA00009083"/>
    </source>
</evidence>